<proteinExistence type="predicted"/>
<accession>G5GMD1</accession>
<dbReference type="OrthoDB" id="9852006at2"/>
<feature type="coiled-coil region" evidence="1">
    <location>
        <begin position="3"/>
        <end position="44"/>
    </location>
</feature>
<gene>
    <name evidence="3" type="ORF">HMPREF9334_00412</name>
</gene>
<dbReference type="HOGENOM" id="CLU_1958050_0_0_9"/>
<keyword evidence="4" id="KW-1185">Reference proteome</keyword>
<keyword evidence="1" id="KW-0175">Coiled coil</keyword>
<feature type="region of interest" description="Disordered" evidence="2">
    <location>
        <begin position="83"/>
        <end position="128"/>
    </location>
</feature>
<dbReference type="EMBL" id="ACZM01000003">
    <property type="protein sequence ID" value="EHG22376.1"/>
    <property type="molecule type" value="Genomic_DNA"/>
</dbReference>
<name>G5GMD1_9FIRM</name>
<dbReference type="AlphaFoldDB" id="G5GMD1"/>
<protein>
    <submittedName>
        <fullName evidence="3">Uncharacterized protein</fullName>
    </submittedName>
</protein>
<sequence>MAKKNAMDRLAKKQEQLEDLLTKKKDTEERIEKIRKEMSEINNAQNKKWTDALQAALNKNRSSIDLARIPVEDVVAWLQSRSSELPPLPSQEASAEESSEAFPEENPSVGDSSPSPQENVYASENTMQ</sequence>
<evidence type="ECO:0000256" key="2">
    <source>
        <dbReference type="SAM" id="MobiDB-lite"/>
    </source>
</evidence>
<dbReference type="PATRIC" id="fig|679201.3.peg.416"/>
<evidence type="ECO:0000313" key="4">
    <source>
        <dbReference type="Proteomes" id="UP000004129"/>
    </source>
</evidence>
<dbReference type="STRING" id="679201.HMPREF9334_00412"/>
<dbReference type="RefSeq" id="WP_006691862.1">
    <property type="nucleotide sequence ID" value="NZ_JH376797.1"/>
</dbReference>
<organism evidence="3 4">
    <name type="scientific">Selenomonas infelix ATCC 43532</name>
    <dbReference type="NCBI Taxonomy" id="679201"/>
    <lineage>
        <taxon>Bacteria</taxon>
        <taxon>Bacillati</taxon>
        <taxon>Bacillota</taxon>
        <taxon>Negativicutes</taxon>
        <taxon>Selenomonadales</taxon>
        <taxon>Selenomonadaceae</taxon>
        <taxon>Selenomonas</taxon>
    </lineage>
</organism>
<comment type="caution">
    <text evidence="3">The sequence shown here is derived from an EMBL/GenBank/DDBJ whole genome shotgun (WGS) entry which is preliminary data.</text>
</comment>
<dbReference type="Proteomes" id="UP000004129">
    <property type="component" value="Unassembled WGS sequence"/>
</dbReference>
<evidence type="ECO:0000313" key="3">
    <source>
        <dbReference type="EMBL" id="EHG22376.1"/>
    </source>
</evidence>
<feature type="compositionally biased region" description="Acidic residues" evidence="2">
    <location>
        <begin position="94"/>
        <end position="103"/>
    </location>
</feature>
<evidence type="ECO:0000256" key="1">
    <source>
        <dbReference type="SAM" id="Coils"/>
    </source>
</evidence>
<reference evidence="3 4" key="1">
    <citation type="submission" date="2011-08" db="EMBL/GenBank/DDBJ databases">
        <title>The Genome Sequence of Selenomonas infelix ATCC 43532.</title>
        <authorList>
            <consortium name="The Broad Institute Genome Sequencing Platform"/>
            <person name="Earl A."/>
            <person name="Ward D."/>
            <person name="Feldgarden M."/>
            <person name="Gevers D."/>
            <person name="Izard J."/>
            <person name="Blanton J.M."/>
            <person name="Baranova O.V."/>
            <person name="Dewhirst F.E."/>
            <person name="Young S.K."/>
            <person name="Zeng Q."/>
            <person name="Gargeya S."/>
            <person name="Fitzgerald M."/>
            <person name="Haas B."/>
            <person name="Abouelleil A."/>
            <person name="Alvarado L."/>
            <person name="Arachchi H.M."/>
            <person name="Berlin A."/>
            <person name="Brown A."/>
            <person name="Chapman S.B."/>
            <person name="Chen Z."/>
            <person name="Dunbar C."/>
            <person name="Freedman E."/>
            <person name="Gearin G."/>
            <person name="Gellesch M."/>
            <person name="Goldberg J."/>
            <person name="Griggs A."/>
            <person name="Gujja S."/>
            <person name="Heiman D."/>
            <person name="Howarth C."/>
            <person name="Larson L."/>
            <person name="Lui A."/>
            <person name="MacDonald P.J.P."/>
            <person name="Montmayeur A."/>
            <person name="Murphy C."/>
            <person name="Neiman D."/>
            <person name="Pearson M."/>
            <person name="Priest M."/>
            <person name="Roberts A."/>
            <person name="Saif S."/>
            <person name="Shea T."/>
            <person name="Shenoy N."/>
            <person name="Sisk P."/>
            <person name="Stolte C."/>
            <person name="Sykes S."/>
            <person name="Wortman J."/>
            <person name="Nusbaum C."/>
            <person name="Birren B."/>
        </authorList>
    </citation>
    <scope>NUCLEOTIDE SEQUENCE [LARGE SCALE GENOMIC DNA]</scope>
    <source>
        <strain evidence="3 4">ATCC 43532</strain>
    </source>
</reference>
<feature type="compositionally biased region" description="Polar residues" evidence="2">
    <location>
        <begin position="109"/>
        <end position="128"/>
    </location>
</feature>